<dbReference type="Proteomes" id="UP000053958">
    <property type="component" value="Unassembled WGS sequence"/>
</dbReference>
<name>A0A0F4YN98_RASE3</name>
<reference evidence="1 2" key="1">
    <citation type="submission" date="2015-04" db="EMBL/GenBank/DDBJ databases">
        <authorList>
            <person name="Heijne W.H."/>
            <person name="Fedorova N.D."/>
            <person name="Nierman W.C."/>
            <person name="Vollebregt A.W."/>
            <person name="Zhao Z."/>
            <person name="Wu L."/>
            <person name="Kumar M."/>
            <person name="Stam H."/>
            <person name="van den Berg M.A."/>
            <person name="Pel H.J."/>
        </authorList>
    </citation>
    <scope>NUCLEOTIDE SEQUENCE [LARGE SCALE GENOMIC DNA]</scope>
    <source>
        <strain evidence="1 2">CBS 393.64</strain>
    </source>
</reference>
<evidence type="ECO:0000313" key="1">
    <source>
        <dbReference type="EMBL" id="KKA19321.1"/>
    </source>
</evidence>
<accession>A0A0F4YN98</accession>
<protein>
    <submittedName>
        <fullName evidence="1">Uncharacterized protein</fullName>
    </submittedName>
</protein>
<dbReference type="EMBL" id="LASV01000359">
    <property type="protein sequence ID" value="KKA19321.1"/>
    <property type="molecule type" value="Genomic_DNA"/>
</dbReference>
<dbReference type="AlphaFoldDB" id="A0A0F4YN98"/>
<comment type="caution">
    <text evidence="1">The sequence shown here is derived from an EMBL/GenBank/DDBJ whole genome shotgun (WGS) entry which is preliminary data.</text>
</comment>
<evidence type="ECO:0000313" key="2">
    <source>
        <dbReference type="Proteomes" id="UP000053958"/>
    </source>
</evidence>
<gene>
    <name evidence="1" type="ORF">T310_6711</name>
</gene>
<dbReference type="RefSeq" id="XP_013325933.1">
    <property type="nucleotide sequence ID" value="XM_013470479.1"/>
</dbReference>
<dbReference type="GeneID" id="25319001"/>
<proteinExistence type="predicted"/>
<organism evidence="1 2">
    <name type="scientific">Rasamsonia emersonii (strain ATCC 16479 / CBS 393.64 / IMI 116815)</name>
    <dbReference type="NCBI Taxonomy" id="1408163"/>
    <lineage>
        <taxon>Eukaryota</taxon>
        <taxon>Fungi</taxon>
        <taxon>Dikarya</taxon>
        <taxon>Ascomycota</taxon>
        <taxon>Pezizomycotina</taxon>
        <taxon>Eurotiomycetes</taxon>
        <taxon>Eurotiomycetidae</taxon>
        <taxon>Eurotiales</taxon>
        <taxon>Trichocomaceae</taxon>
        <taxon>Rasamsonia</taxon>
    </lineage>
</organism>
<keyword evidence="2" id="KW-1185">Reference proteome</keyword>
<feature type="non-terminal residue" evidence="1">
    <location>
        <position position="1"/>
    </location>
</feature>
<sequence>STIKQFRLLFTFYAVTTNSLLINLRKTPCARTYWLFSLVVHRLRIDILARHILQGLPNWHWIDSFLFLLVQCGVEMIVIGSQHTNCWSVSSHCSTESEVKVYIWPFFLERSIMKTSESHIMEYSLTFLNNPFLRRILC</sequence>